<dbReference type="Proteomes" id="UP001303046">
    <property type="component" value="Unassembled WGS sequence"/>
</dbReference>
<evidence type="ECO:0000313" key="2">
    <source>
        <dbReference type="EMBL" id="KAK6764874.1"/>
    </source>
</evidence>
<reference evidence="2 3" key="1">
    <citation type="submission" date="2023-08" db="EMBL/GenBank/DDBJ databases">
        <title>A Necator americanus chromosomal reference genome.</title>
        <authorList>
            <person name="Ilik V."/>
            <person name="Petrzelkova K.J."/>
            <person name="Pardy F."/>
            <person name="Fuh T."/>
            <person name="Niatou-Singa F.S."/>
            <person name="Gouil Q."/>
            <person name="Baker L."/>
            <person name="Ritchie M.E."/>
            <person name="Jex A.R."/>
            <person name="Gazzola D."/>
            <person name="Li H."/>
            <person name="Toshio Fujiwara R."/>
            <person name="Zhan B."/>
            <person name="Aroian R.V."/>
            <person name="Pafco B."/>
            <person name="Schwarz E.M."/>
        </authorList>
    </citation>
    <scope>NUCLEOTIDE SEQUENCE [LARGE SCALE GENOMIC DNA]</scope>
    <source>
        <strain evidence="2 3">Aroian</strain>
        <tissue evidence="2">Whole animal</tissue>
    </source>
</reference>
<dbReference type="Pfam" id="PF17906">
    <property type="entry name" value="HTH_48"/>
    <property type="match status" value="1"/>
</dbReference>
<accession>A0ABR1EQG9</accession>
<keyword evidence="3" id="KW-1185">Reference proteome</keyword>
<evidence type="ECO:0000313" key="3">
    <source>
        <dbReference type="Proteomes" id="UP001303046"/>
    </source>
</evidence>
<dbReference type="InterPro" id="IPR052709">
    <property type="entry name" value="Transposase-MT_Hybrid"/>
</dbReference>
<dbReference type="InterPro" id="IPR041426">
    <property type="entry name" value="Mos1_HTH"/>
</dbReference>
<proteinExistence type="predicted"/>
<dbReference type="EMBL" id="JAVFWL010000006">
    <property type="protein sequence ID" value="KAK6764874.1"/>
    <property type="molecule type" value="Genomic_DNA"/>
</dbReference>
<dbReference type="PANTHER" id="PTHR46060:SF2">
    <property type="entry name" value="HISTONE-LYSINE N-METHYLTRANSFERASE SETMAR"/>
    <property type="match status" value="1"/>
</dbReference>
<feature type="domain" description="Mos1 transposase HTH" evidence="1">
    <location>
        <begin position="8"/>
        <end position="56"/>
    </location>
</feature>
<dbReference type="Gene3D" id="1.10.10.60">
    <property type="entry name" value="Homeodomain-like"/>
    <property type="match status" value="1"/>
</dbReference>
<organism evidence="2 3">
    <name type="scientific">Necator americanus</name>
    <name type="common">Human hookworm</name>
    <dbReference type="NCBI Taxonomy" id="51031"/>
    <lineage>
        <taxon>Eukaryota</taxon>
        <taxon>Metazoa</taxon>
        <taxon>Ecdysozoa</taxon>
        <taxon>Nematoda</taxon>
        <taxon>Chromadorea</taxon>
        <taxon>Rhabditida</taxon>
        <taxon>Rhabditina</taxon>
        <taxon>Rhabditomorpha</taxon>
        <taxon>Strongyloidea</taxon>
        <taxon>Ancylostomatidae</taxon>
        <taxon>Bunostominae</taxon>
        <taxon>Necator</taxon>
    </lineage>
</organism>
<gene>
    <name evidence="2" type="primary">Necator_chrX.g25154</name>
    <name evidence="2" type="ORF">RB195_024988</name>
</gene>
<evidence type="ECO:0000259" key="1">
    <source>
        <dbReference type="Pfam" id="PF17906"/>
    </source>
</evidence>
<protein>
    <recommendedName>
        <fullName evidence="1">Mos1 transposase HTH domain-containing protein</fullName>
    </recommendedName>
</protein>
<comment type="caution">
    <text evidence="2">The sequence shown here is derived from an EMBL/GenBank/DDBJ whole genome shotgun (WGS) entry which is preliminary data.</text>
</comment>
<dbReference type="Gene3D" id="1.10.10.1450">
    <property type="match status" value="1"/>
</dbReference>
<name>A0ABR1EQG9_NECAM</name>
<dbReference type="PANTHER" id="PTHR46060">
    <property type="entry name" value="MARINER MOS1 TRANSPOSASE-LIKE PROTEIN"/>
    <property type="match status" value="1"/>
</dbReference>
<sequence length="115" mass="12864">MTMSITQEQLRAIIFYKWRGGTGTTVAARNINSRLGEDTTAIKTDKRWFARFASGETNFENKPRSGRLNTVEDSTILEAVKEDTEINTHSLAKRLGCSHSTVLSRVALGYRKVLA</sequence>